<protein>
    <submittedName>
        <fullName evidence="1">Rps3_a</fullName>
    </submittedName>
</protein>
<keyword evidence="1" id="KW-0496">Mitochondrion</keyword>
<proteinExistence type="predicted"/>
<sequence>MNRWGLNLFWYNFWYTDKNKALSFHQDHLTTQLIYLYINYGVLQKKNIFYNRYWYGKSLKNFFVLQEEFSDHIRPYFRRVEYKSKLEGEESQFATLRNKKNNLHFSKIWILRYQNWLVINLYMLQPLKRNMTSKAPKGRPVGFVFDLNKSVKKRSSTRTLIRYFLLIKYFKSSLFNFKNFYTF</sequence>
<gene>
    <name evidence="1" type="primary">rps3_a</name>
</gene>
<dbReference type="EMBL" id="KX529838">
    <property type="protein sequence ID" value="APW82427.1"/>
    <property type="molecule type" value="Genomic_DNA"/>
</dbReference>
<dbReference type="AlphaFoldDB" id="A0A2I4PET1"/>
<reference evidence="1" key="1">
    <citation type="submission" date="2016-07" db="EMBL/GenBank/DDBJ databases">
        <title>Mitochondrial genome evolution in stichotrich ciliates.</title>
        <authorList>
            <person name="Chen X."/>
            <person name="Landweber L."/>
        </authorList>
    </citation>
    <scope>NUCLEOTIDE SEQUENCE</scope>
</reference>
<organism evidence="1">
    <name type="scientific">Laurentiella strenua</name>
    <dbReference type="NCBI Taxonomy" id="114681"/>
    <lineage>
        <taxon>Eukaryota</taxon>
        <taxon>Sar</taxon>
        <taxon>Alveolata</taxon>
        <taxon>Ciliophora</taxon>
        <taxon>Intramacronucleata</taxon>
        <taxon>Spirotrichea</taxon>
        <taxon>Stichotrichia</taxon>
        <taxon>Sporadotrichida</taxon>
        <taxon>Oxytrichidae</taxon>
        <taxon>Stylonychinae</taxon>
        <taxon>Laurentiella</taxon>
    </lineage>
</organism>
<geneLocation type="mitochondrion" evidence="1"/>
<evidence type="ECO:0000313" key="1">
    <source>
        <dbReference type="EMBL" id="APW82427.1"/>
    </source>
</evidence>
<name>A0A2I4PET1_9SPIT</name>
<accession>A0A2I4PET1</accession>